<feature type="non-terminal residue" evidence="1">
    <location>
        <position position="88"/>
    </location>
</feature>
<accession>A0A9Q3D0Y6</accession>
<name>A0A9Q3D0Y6_9BASI</name>
<dbReference type="Proteomes" id="UP000765509">
    <property type="component" value="Unassembled WGS sequence"/>
</dbReference>
<comment type="caution">
    <text evidence="1">The sequence shown here is derived from an EMBL/GenBank/DDBJ whole genome shotgun (WGS) entry which is preliminary data.</text>
</comment>
<sequence length="88" mass="9759">MLQQQIQGNLCPNGHIQRIVAVTDMGHETQLVSPLILFHRCLPECTNRHGGVDKTARGDEYTCQHGLLPKKGTVWDQKSRKMLVGAPG</sequence>
<gene>
    <name evidence="1" type="ORF">O181_032395</name>
</gene>
<evidence type="ECO:0000313" key="2">
    <source>
        <dbReference type="Proteomes" id="UP000765509"/>
    </source>
</evidence>
<organism evidence="1 2">
    <name type="scientific">Austropuccinia psidii MF-1</name>
    <dbReference type="NCBI Taxonomy" id="1389203"/>
    <lineage>
        <taxon>Eukaryota</taxon>
        <taxon>Fungi</taxon>
        <taxon>Dikarya</taxon>
        <taxon>Basidiomycota</taxon>
        <taxon>Pucciniomycotina</taxon>
        <taxon>Pucciniomycetes</taxon>
        <taxon>Pucciniales</taxon>
        <taxon>Sphaerophragmiaceae</taxon>
        <taxon>Austropuccinia</taxon>
    </lineage>
</organism>
<keyword evidence="2" id="KW-1185">Reference proteome</keyword>
<dbReference type="AlphaFoldDB" id="A0A9Q3D0Y6"/>
<evidence type="ECO:0000313" key="1">
    <source>
        <dbReference type="EMBL" id="MBW0492680.1"/>
    </source>
</evidence>
<proteinExistence type="predicted"/>
<reference evidence="1" key="1">
    <citation type="submission" date="2021-03" db="EMBL/GenBank/DDBJ databases">
        <title>Draft genome sequence of rust myrtle Austropuccinia psidii MF-1, a brazilian biotype.</title>
        <authorList>
            <person name="Quecine M.C."/>
            <person name="Pachon D.M.R."/>
            <person name="Bonatelli M.L."/>
            <person name="Correr F.H."/>
            <person name="Franceschini L.M."/>
            <person name="Leite T.F."/>
            <person name="Margarido G.R.A."/>
            <person name="Almeida C.A."/>
            <person name="Ferrarezi J.A."/>
            <person name="Labate C.A."/>
        </authorList>
    </citation>
    <scope>NUCLEOTIDE SEQUENCE</scope>
    <source>
        <strain evidence="1">MF-1</strain>
    </source>
</reference>
<dbReference type="EMBL" id="AVOT02011706">
    <property type="protein sequence ID" value="MBW0492680.1"/>
    <property type="molecule type" value="Genomic_DNA"/>
</dbReference>
<protein>
    <submittedName>
        <fullName evidence="1">Uncharacterized protein</fullName>
    </submittedName>
</protein>